<dbReference type="EMBL" id="CP144698">
    <property type="protein sequence ID" value="WVZ17598.1"/>
    <property type="molecule type" value="Genomic_DNA"/>
</dbReference>
<name>A0AAQ3S5X1_VIGMU</name>
<organism evidence="1 2">
    <name type="scientific">Vigna mungo</name>
    <name type="common">Black gram</name>
    <name type="synonym">Phaseolus mungo</name>
    <dbReference type="NCBI Taxonomy" id="3915"/>
    <lineage>
        <taxon>Eukaryota</taxon>
        <taxon>Viridiplantae</taxon>
        <taxon>Streptophyta</taxon>
        <taxon>Embryophyta</taxon>
        <taxon>Tracheophyta</taxon>
        <taxon>Spermatophyta</taxon>
        <taxon>Magnoliopsida</taxon>
        <taxon>eudicotyledons</taxon>
        <taxon>Gunneridae</taxon>
        <taxon>Pentapetalae</taxon>
        <taxon>rosids</taxon>
        <taxon>fabids</taxon>
        <taxon>Fabales</taxon>
        <taxon>Fabaceae</taxon>
        <taxon>Papilionoideae</taxon>
        <taxon>50 kb inversion clade</taxon>
        <taxon>NPAAA clade</taxon>
        <taxon>indigoferoid/millettioid clade</taxon>
        <taxon>Phaseoleae</taxon>
        <taxon>Vigna</taxon>
    </lineage>
</organism>
<evidence type="ECO:0000313" key="1">
    <source>
        <dbReference type="EMBL" id="WVZ17598.1"/>
    </source>
</evidence>
<protein>
    <submittedName>
        <fullName evidence="1">Uncharacterized protein</fullName>
    </submittedName>
</protein>
<accession>A0AAQ3S5X1</accession>
<evidence type="ECO:0000313" key="2">
    <source>
        <dbReference type="Proteomes" id="UP001374535"/>
    </source>
</evidence>
<gene>
    <name evidence="1" type="ORF">V8G54_010580</name>
</gene>
<reference evidence="1 2" key="1">
    <citation type="journal article" date="2023" name="Life. Sci Alliance">
        <title>Evolutionary insights into 3D genome organization and epigenetic landscape of Vigna mungo.</title>
        <authorList>
            <person name="Junaid A."/>
            <person name="Singh B."/>
            <person name="Bhatia S."/>
        </authorList>
    </citation>
    <scope>NUCLEOTIDE SEQUENCE [LARGE SCALE GENOMIC DNA]</scope>
    <source>
        <strain evidence="1">Urdbean</strain>
    </source>
</reference>
<keyword evidence="2" id="KW-1185">Reference proteome</keyword>
<proteinExistence type="predicted"/>
<dbReference type="Proteomes" id="UP001374535">
    <property type="component" value="Chromosome 3"/>
</dbReference>
<dbReference type="AlphaFoldDB" id="A0AAQ3S5X1"/>
<sequence>MDLAFRIDSLQKHAKVGMQILSDGFKQDANNQSHYNSTFKLKMTKKKPMLEPIAGCHKLNLPNILYQPYLNFSYKPPNYYQLTNLNEYHPRFRPSSKQEIIYTT</sequence>